<dbReference type="Proteomes" id="UP000460435">
    <property type="component" value="Unassembled WGS sequence"/>
</dbReference>
<name>A0A7K3MA35_9ACTN</name>
<protein>
    <submittedName>
        <fullName evidence="2">RNHCP domain-containing protein</fullName>
    </submittedName>
</protein>
<dbReference type="RefSeq" id="WP_162452757.1">
    <property type="nucleotide sequence ID" value="NZ_WLZY01000009.1"/>
</dbReference>
<evidence type="ECO:0000259" key="1">
    <source>
        <dbReference type="Pfam" id="PF12647"/>
    </source>
</evidence>
<dbReference type="Pfam" id="PF12647">
    <property type="entry name" value="RNHCP"/>
    <property type="match status" value="1"/>
</dbReference>
<evidence type="ECO:0000313" key="2">
    <source>
        <dbReference type="EMBL" id="NDL60060.1"/>
    </source>
</evidence>
<dbReference type="EMBL" id="WLZY01000009">
    <property type="protein sequence ID" value="NDL60060.1"/>
    <property type="molecule type" value="Genomic_DNA"/>
</dbReference>
<comment type="caution">
    <text evidence="2">The sequence shown here is derived from an EMBL/GenBank/DDBJ whole genome shotgun (WGS) entry which is preliminary data.</text>
</comment>
<keyword evidence="3" id="KW-1185">Reference proteome</keyword>
<dbReference type="AlphaFoldDB" id="A0A7K3MA35"/>
<gene>
    <name evidence="2" type="ORF">F7O44_23575</name>
</gene>
<proteinExistence type="predicted"/>
<accession>A0A7K3MA35</accession>
<organism evidence="2 3">
    <name type="scientific">Phytoactinopolyspora mesophila</name>
    <dbReference type="NCBI Taxonomy" id="2650750"/>
    <lineage>
        <taxon>Bacteria</taxon>
        <taxon>Bacillati</taxon>
        <taxon>Actinomycetota</taxon>
        <taxon>Actinomycetes</taxon>
        <taxon>Jiangellales</taxon>
        <taxon>Jiangellaceae</taxon>
        <taxon>Phytoactinopolyspora</taxon>
    </lineage>
</organism>
<feature type="domain" description="RNHCP" evidence="1">
    <location>
        <begin position="16"/>
        <end position="102"/>
    </location>
</feature>
<sequence length="123" mass="13916">MSSPTQRARRNRRPRSFRCLNCHLDVPADAPGTAHRNHCPTCLWSRHVDHIPGDRAAGCGARMEPIAITARRDGEWLLIHRCVQCDELHRNRIAGDDNAVILFELAVRPLARSPFPLAQLVRL</sequence>
<reference evidence="2 3" key="1">
    <citation type="submission" date="2019-11" db="EMBL/GenBank/DDBJ databases">
        <authorList>
            <person name="Li X.-J."/>
            <person name="Feng X.-M."/>
        </authorList>
    </citation>
    <scope>NUCLEOTIDE SEQUENCE [LARGE SCALE GENOMIC DNA]</scope>
    <source>
        <strain evidence="2 3">XMNu-373</strain>
    </source>
</reference>
<evidence type="ECO:0000313" key="3">
    <source>
        <dbReference type="Proteomes" id="UP000460435"/>
    </source>
</evidence>
<dbReference type="InterPro" id="IPR024439">
    <property type="entry name" value="RNHCP"/>
</dbReference>